<evidence type="ECO:0000313" key="9">
    <source>
        <dbReference type="Proteomes" id="UP000217199"/>
    </source>
</evidence>
<dbReference type="PANTHER" id="PTHR24348">
    <property type="entry name" value="SERINE/THREONINE-PROTEIN KINASE UNC-51-RELATED"/>
    <property type="match status" value="1"/>
</dbReference>
<dbReference type="GO" id="GO:0000407">
    <property type="term" value="C:phagophore assembly site"/>
    <property type="evidence" value="ECO:0007669"/>
    <property type="project" value="TreeGrafter"/>
</dbReference>
<evidence type="ECO:0000256" key="2">
    <source>
        <dbReference type="ARBA" id="ARBA00022679"/>
    </source>
</evidence>
<dbReference type="CDD" id="cd00180">
    <property type="entry name" value="PKc"/>
    <property type="match status" value="1"/>
</dbReference>
<feature type="compositionally biased region" description="Low complexity" evidence="6">
    <location>
        <begin position="330"/>
        <end position="352"/>
    </location>
</feature>
<evidence type="ECO:0000256" key="6">
    <source>
        <dbReference type="SAM" id="MobiDB-lite"/>
    </source>
</evidence>
<dbReference type="EC" id="2.7.11.1" evidence="1"/>
<dbReference type="AlphaFoldDB" id="A0A286UD47"/>
<feature type="domain" description="Protein kinase" evidence="7">
    <location>
        <begin position="17"/>
        <end position="320"/>
    </location>
</feature>
<dbReference type="GO" id="GO:0005776">
    <property type="term" value="C:autophagosome"/>
    <property type="evidence" value="ECO:0007669"/>
    <property type="project" value="TreeGrafter"/>
</dbReference>
<dbReference type="Gene3D" id="1.10.510.10">
    <property type="entry name" value="Transferase(Phosphotransferase) domain 1"/>
    <property type="match status" value="1"/>
</dbReference>
<reference evidence="8 9" key="1">
    <citation type="journal article" date="2017" name="Mol. Ecol.">
        <title>Comparative and population genomic landscape of Phellinus noxius: A hypervariable fungus causing root rot in trees.</title>
        <authorList>
            <person name="Chung C.L."/>
            <person name="Lee T.J."/>
            <person name="Akiba M."/>
            <person name="Lee H.H."/>
            <person name="Kuo T.H."/>
            <person name="Liu D."/>
            <person name="Ke H.M."/>
            <person name="Yokoi T."/>
            <person name="Roa M.B."/>
            <person name="Lu M.J."/>
            <person name="Chang Y.Y."/>
            <person name="Ann P.J."/>
            <person name="Tsai J.N."/>
            <person name="Chen C.Y."/>
            <person name="Tzean S.S."/>
            <person name="Ota Y."/>
            <person name="Hattori T."/>
            <person name="Sahashi N."/>
            <person name="Liou R.F."/>
            <person name="Kikuchi T."/>
            <person name="Tsai I.J."/>
        </authorList>
    </citation>
    <scope>NUCLEOTIDE SEQUENCE [LARGE SCALE GENOMIC DNA]</scope>
    <source>
        <strain evidence="8 9">FFPRI411160</strain>
    </source>
</reference>
<organism evidence="8 9">
    <name type="scientific">Pyrrhoderma noxium</name>
    <dbReference type="NCBI Taxonomy" id="2282107"/>
    <lineage>
        <taxon>Eukaryota</taxon>
        <taxon>Fungi</taxon>
        <taxon>Dikarya</taxon>
        <taxon>Basidiomycota</taxon>
        <taxon>Agaricomycotina</taxon>
        <taxon>Agaricomycetes</taxon>
        <taxon>Hymenochaetales</taxon>
        <taxon>Hymenochaetaceae</taxon>
        <taxon>Pyrrhoderma</taxon>
    </lineage>
</organism>
<dbReference type="InterPro" id="IPR045269">
    <property type="entry name" value="Atg1-like"/>
</dbReference>
<sequence>MNPGKSPFTETFGDFKYDPKPITDISTFSDIYKGRLAEPSNKSWPGIGENPVILKRFQLDSDYRKLTWNSEMAALKHIPSLKQGGLMRSFGSFKDGIEACLVSEYMNMGNLQDLGVKKESFKEQQLKAALWPIVNGLMAMHKKGIIHLDVKPTNIMQTRDPTTKKVKTKLGDFGNVHIITEEHPSPALLGGTTNHLAPEQCRYQLKRMKIITYPTEESKEHDKDDELFSTTGSTKCDVWSLGVTSWWILKHGGGDIFHNRPKTPQSLIELYETIYNTDLEAEVNSINDLSQSGRNWLSRLLIRDPKKRCTMEDAVNDEWFKEMRKSSQPAAAVSTSASRSSTSNHSVHPSSAVKQQPAVTTATPIVKERSPQGKPVSKSSRLSRAASPTPQKSTLAPAPAPKKPKSVLQTGALAERPKVQTSTRTSITRTPENGPKPSPSHSTRSNPSETTPKVAKPVTTKTKPSPTTTTRVSTTSSTSSSRSTKPPVDTVSHQPTKARVAPLSASSRRETPATAVKSTKTTRAAQKSGDGSDSAAKKKQQQKDRSSSPTN</sequence>
<dbReference type="GO" id="GO:0010506">
    <property type="term" value="P:regulation of autophagy"/>
    <property type="evidence" value="ECO:0007669"/>
    <property type="project" value="InterPro"/>
</dbReference>
<dbReference type="GO" id="GO:0004674">
    <property type="term" value="F:protein serine/threonine kinase activity"/>
    <property type="evidence" value="ECO:0007669"/>
    <property type="project" value="UniProtKB-EC"/>
</dbReference>
<dbReference type="GO" id="GO:0005524">
    <property type="term" value="F:ATP binding"/>
    <property type="evidence" value="ECO:0007669"/>
    <property type="project" value="UniProtKB-KW"/>
</dbReference>
<feature type="compositionally biased region" description="Polar residues" evidence="6">
    <location>
        <begin position="353"/>
        <end position="363"/>
    </location>
</feature>
<keyword evidence="4 8" id="KW-0418">Kinase</keyword>
<evidence type="ECO:0000256" key="1">
    <source>
        <dbReference type="ARBA" id="ARBA00012513"/>
    </source>
</evidence>
<dbReference type="GO" id="GO:0016020">
    <property type="term" value="C:membrane"/>
    <property type="evidence" value="ECO:0007669"/>
    <property type="project" value="TreeGrafter"/>
</dbReference>
<proteinExistence type="predicted"/>
<keyword evidence="2" id="KW-0808">Transferase</keyword>
<name>A0A286UD47_9AGAM</name>
<accession>A0A286UD47</accession>
<comment type="caution">
    <text evidence="8">The sequence shown here is derived from an EMBL/GenBank/DDBJ whole genome shotgun (WGS) entry which is preliminary data.</text>
</comment>
<feature type="compositionally biased region" description="Polar residues" evidence="6">
    <location>
        <begin position="439"/>
        <end position="449"/>
    </location>
</feature>
<evidence type="ECO:0000256" key="5">
    <source>
        <dbReference type="ARBA" id="ARBA00022840"/>
    </source>
</evidence>
<evidence type="ECO:0000256" key="3">
    <source>
        <dbReference type="ARBA" id="ARBA00022741"/>
    </source>
</evidence>
<dbReference type="PROSITE" id="PS50011">
    <property type="entry name" value="PROTEIN_KINASE_DOM"/>
    <property type="match status" value="1"/>
</dbReference>
<feature type="region of interest" description="Disordered" evidence="6">
    <location>
        <begin position="330"/>
        <end position="551"/>
    </location>
</feature>
<evidence type="ECO:0000313" key="8">
    <source>
        <dbReference type="EMBL" id="PAV17513.1"/>
    </source>
</evidence>
<feature type="compositionally biased region" description="Low complexity" evidence="6">
    <location>
        <begin position="450"/>
        <end position="488"/>
    </location>
</feature>
<keyword evidence="5" id="KW-0067">ATP-binding</keyword>
<feature type="compositionally biased region" description="Polar residues" evidence="6">
    <location>
        <begin position="419"/>
        <end position="431"/>
    </location>
</feature>
<feature type="compositionally biased region" description="Basic and acidic residues" evidence="6">
    <location>
        <begin position="541"/>
        <end position="551"/>
    </location>
</feature>
<dbReference type="InterPro" id="IPR000719">
    <property type="entry name" value="Prot_kinase_dom"/>
</dbReference>
<dbReference type="STRING" id="2282107.A0A286UD47"/>
<dbReference type="SUPFAM" id="SSF56112">
    <property type="entry name" value="Protein kinase-like (PK-like)"/>
    <property type="match status" value="1"/>
</dbReference>
<dbReference type="GO" id="GO:0005829">
    <property type="term" value="C:cytosol"/>
    <property type="evidence" value="ECO:0007669"/>
    <property type="project" value="TreeGrafter"/>
</dbReference>
<dbReference type="InterPro" id="IPR011009">
    <property type="entry name" value="Kinase-like_dom_sf"/>
</dbReference>
<dbReference type="Proteomes" id="UP000217199">
    <property type="component" value="Unassembled WGS sequence"/>
</dbReference>
<evidence type="ECO:0000256" key="4">
    <source>
        <dbReference type="ARBA" id="ARBA00022777"/>
    </source>
</evidence>
<keyword evidence="9" id="KW-1185">Reference proteome</keyword>
<dbReference type="PANTHER" id="PTHR24348:SF22">
    <property type="entry name" value="NON-SPECIFIC SERINE_THREONINE PROTEIN KINASE"/>
    <property type="match status" value="1"/>
</dbReference>
<dbReference type="SMART" id="SM00220">
    <property type="entry name" value="S_TKc"/>
    <property type="match status" value="1"/>
</dbReference>
<gene>
    <name evidence="8" type="ORF">PNOK_0757800</name>
</gene>
<feature type="compositionally biased region" description="Polar residues" evidence="6">
    <location>
        <begin position="377"/>
        <end position="394"/>
    </location>
</feature>
<dbReference type="InParanoid" id="A0A286UD47"/>
<dbReference type="EMBL" id="NBII01000007">
    <property type="protein sequence ID" value="PAV17513.1"/>
    <property type="molecule type" value="Genomic_DNA"/>
</dbReference>
<feature type="compositionally biased region" description="Polar residues" evidence="6">
    <location>
        <begin position="516"/>
        <end position="531"/>
    </location>
</feature>
<evidence type="ECO:0000259" key="7">
    <source>
        <dbReference type="PROSITE" id="PS50011"/>
    </source>
</evidence>
<dbReference type="GO" id="GO:0000045">
    <property type="term" value="P:autophagosome assembly"/>
    <property type="evidence" value="ECO:0007669"/>
    <property type="project" value="TreeGrafter"/>
</dbReference>
<keyword evidence="3" id="KW-0547">Nucleotide-binding</keyword>
<protein>
    <recommendedName>
        <fullName evidence="1">non-specific serine/threonine protein kinase</fullName>
        <ecNumber evidence="1">2.7.11.1</ecNumber>
    </recommendedName>
</protein>
<dbReference type="Pfam" id="PF00069">
    <property type="entry name" value="Pkinase"/>
    <property type="match status" value="2"/>
</dbReference>
<dbReference type="OrthoDB" id="10252171at2759"/>